<evidence type="ECO:0000256" key="2">
    <source>
        <dbReference type="ARBA" id="ARBA00023015"/>
    </source>
</evidence>
<reference evidence="6" key="1">
    <citation type="submission" date="2022-10" db="EMBL/GenBank/DDBJ databases">
        <title>The WGS of Solirubrobacter sp. CPCC 204708.</title>
        <authorList>
            <person name="Jiang Z."/>
        </authorList>
    </citation>
    <scope>NUCLEOTIDE SEQUENCE</scope>
    <source>
        <strain evidence="6">CPCC 204708</strain>
    </source>
</reference>
<comment type="similarity">
    <text evidence="1">Belongs to the LysR transcriptional regulatory family.</text>
</comment>
<sequence length="303" mass="32201">MLDPRRLRLLIQLESLGTVRAVASAASMSPSAVSQQLAALERESGAALLERHGRTVALTDTGVALAGHARLILERIEAAEEALRALRDAPAGSVRVSAFTSAMRGFVIDAAAEVARVHPGISVQLAELEPAENVPALERGEVDLAIVADFGDGTFPHTPQLRSVPLAQDELQAVLPPGTPFSGALADLREHPWLLDGTELEGHIIRRCRQAGFEPRFAGRLFSHEALLYAVQRGLGVTVLPSFVLAPAGAVERRSLDPVARRDLLVLHREEALTRRSVALVLDVLTASAAAARSSGPSCACRS</sequence>
<feature type="domain" description="HTH lysR-type" evidence="5">
    <location>
        <begin position="2"/>
        <end position="59"/>
    </location>
</feature>
<dbReference type="InterPro" id="IPR036390">
    <property type="entry name" value="WH_DNA-bd_sf"/>
</dbReference>
<keyword evidence="7" id="KW-1185">Reference proteome</keyword>
<proteinExistence type="inferred from homology"/>
<evidence type="ECO:0000313" key="7">
    <source>
        <dbReference type="Proteomes" id="UP001147700"/>
    </source>
</evidence>
<name>A0ABT4RKK7_9ACTN</name>
<dbReference type="InterPro" id="IPR005119">
    <property type="entry name" value="LysR_subst-bd"/>
</dbReference>
<dbReference type="EMBL" id="JAPCID010000021">
    <property type="protein sequence ID" value="MDA0139091.1"/>
    <property type="molecule type" value="Genomic_DNA"/>
</dbReference>
<dbReference type="Pfam" id="PF03466">
    <property type="entry name" value="LysR_substrate"/>
    <property type="match status" value="1"/>
</dbReference>
<dbReference type="Pfam" id="PF00126">
    <property type="entry name" value="HTH_1"/>
    <property type="match status" value="1"/>
</dbReference>
<dbReference type="SUPFAM" id="SSF46785">
    <property type="entry name" value="Winged helix' DNA-binding domain"/>
    <property type="match status" value="1"/>
</dbReference>
<dbReference type="InterPro" id="IPR000847">
    <property type="entry name" value="LysR_HTH_N"/>
</dbReference>
<evidence type="ECO:0000256" key="1">
    <source>
        <dbReference type="ARBA" id="ARBA00009437"/>
    </source>
</evidence>
<dbReference type="InterPro" id="IPR036388">
    <property type="entry name" value="WH-like_DNA-bd_sf"/>
</dbReference>
<dbReference type="Gene3D" id="1.10.10.10">
    <property type="entry name" value="Winged helix-like DNA-binding domain superfamily/Winged helix DNA-binding domain"/>
    <property type="match status" value="1"/>
</dbReference>
<dbReference type="Proteomes" id="UP001147700">
    <property type="component" value="Unassembled WGS sequence"/>
</dbReference>
<evidence type="ECO:0000259" key="5">
    <source>
        <dbReference type="PROSITE" id="PS50931"/>
    </source>
</evidence>
<keyword evidence="4" id="KW-0804">Transcription</keyword>
<keyword evidence="3" id="KW-0238">DNA-binding</keyword>
<dbReference type="PANTHER" id="PTHR30346">
    <property type="entry name" value="TRANSCRIPTIONAL DUAL REGULATOR HCAR-RELATED"/>
    <property type="match status" value="1"/>
</dbReference>
<dbReference type="RefSeq" id="WP_202954954.1">
    <property type="nucleotide sequence ID" value="NZ_JAPCID010000021.1"/>
</dbReference>
<evidence type="ECO:0000256" key="4">
    <source>
        <dbReference type="ARBA" id="ARBA00023163"/>
    </source>
</evidence>
<protein>
    <submittedName>
        <fullName evidence="6">LysR substrate-binding domain-containing protein</fullName>
    </submittedName>
</protein>
<organism evidence="6 7">
    <name type="scientific">Solirubrobacter deserti</name>
    <dbReference type="NCBI Taxonomy" id="2282478"/>
    <lineage>
        <taxon>Bacteria</taxon>
        <taxon>Bacillati</taxon>
        <taxon>Actinomycetota</taxon>
        <taxon>Thermoleophilia</taxon>
        <taxon>Solirubrobacterales</taxon>
        <taxon>Solirubrobacteraceae</taxon>
        <taxon>Solirubrobacter</taxon>
    </lineage>
</organism>
<dbReference type="PANTHER" id="PTHR30346:SF29">
    <property type="entry name" value="LYSR SUBSTRATE-BINDING"/>
    <property type="match status" value="1"/>
</dbReference>
<keyword evidence="2" id="KW-0805">Transcription regulation</keyword>
<gene>
    <name evidence="6" type="ORF">OJ962_16440</name>
</gene>
<evidence type="ECO:0000313" key="6">
    <source>
        <dbReference type="EMBL" id="MDA0139091.1"/>
    </source>
</evidence>
<dbReference type="Gene3D" id="3.40.190.10">
    <property type="entry name" value="Periplasmic binding protein-like II"/>
    <property type="match status" value="2"/>
</dbReference>
<evidence type="ECO:0000256" key="3">
    <source>
        <dbReference type="ARBA" id="ARBA00023125"/>
    </source>
</evidence>
<dbReference type="PROSITE" id="PS50931">
    <property type="entry name" value="HTH_LYSR"/>
    <property type="match status" value="1"/>
</dbReference>
<comment type="caution">
    <text evidence="6">The sequence shown here is derived from an EMBL/GenBank/DDBJ whole genome shotgun (WGS) entry which is preliminary data.</text>
</comment>
<accession>A0ABT4RKK7</accession>
<dbReference type="SUPFAM" id="SSF53850">
    <property type="entry name" value="Periplasmic binding protein-like II"/>
    <property type="match status" value="1"/>
</dbReference>